<dbReference type="GO" id="GO:0003677">
    <property type="term" value="F:DNA binding"/>
    <property type="evidence" value="ECO:0007669"/>
    <property type="project" value="InterPro"/>
</dbReference>
<dbReference type="Proteomes" id="UP000466442">
    <property type="component" value="Unassembled WGS sequence"/>
</dbReference>
<organism evidence="11 12">
    <name type="scientific">Apolygus lucorum</name>
    <name type="common">Small green plant bug</name>
    <name type="synonym">Lygocoris lucorum</name>
    <dbReference type="NCBI Taxonomy" id="248454"/>
    <lineage>
        <taxon>Eukaryota</taxon>
        <taxon>Metazoa</taxon>
        <taxon>Ecdysozoa</taxon>
        <taxon>Arthropoda</taxon>
        <taxon>Hexapoda</taxon>
        <taxon>Insecta</taxon>
        <taxon>Pterygota</taxon>
        <taxon>Neoptera</taxon>
        <taxon>Paraneoptera</taxon>
        <taxon>Hemiptera</taxon>
        <taxon>Heteroptera</taxon>
        <taxon>Panheteroptera</taxon>
        <taxon>Cimicomorpha</taxon>
        <taxon>Miridae</taxon>
        <taxon>Mirini</taxon>
        <taxon>Apolygus</taxon>
    </lineage>
</organism>
<evidence type="ECO:0000256" key="5">
    <source>
        <dbReference type="ARBA" id="ARBA00023015"/>
    </source>
</evidence>
<keyword evidence="3 8" id="KW-0863">Zinc-finger</keyword>
<dbReference type="SUPFAM" id="SSF140996">
    <property type="entry name" value="Hermes dimerisation domain"/>
    <property type="match status" value="1"/>
</dbReference>
<evidence type="ECO:0000313" key="11">
    <source>
        <dbReference type="EMBL" id="KAF6208154.1"/>
    </source>
</evidence>
<evidence type="ECO:0000256" key="9">
    <source>
        <dbReference type="SAM" id="MobiDB-lite"/>
    </source>
</evidence>
<accession>A0A8S9XHY7</accession>
<evidence type="ECO:0000313" key="12">
    <source>
        <dbReference type="Proteomes" id="UP000466442"/>
    </source>
</evidence>
<gene>
    <name evidence="11" type="ORF">GE061_016605</name>
</gene>
<evidence type="ECO:0000256" key="4">
    <source>
        <dbReference type="ARBA" id="ARBA00022833"/>
    </source>
</evidence>
<dbReference type="AlphaFoldDB" id="A0A8S9XHY7"/>
<feature type="region of interest" description="Disordered" evidence="9">
    <location>
        <begin position="51"/>
        <end position="82"/>
    </location>
</feature>
<comment type="subcellular location">
    <subcellularLocation>
        <location evidence="1">Nucleus</location>
    </subcellularLocation>
</comment>
<keyword evidence="4" id="KW-0862">Zinc</keyword>
<evidence type="ECO:0000259" key="10">
    <source>
        <dbReference type="PROSITE" id="PS50808"/>
    </source>
</evidence>
<feature type="domain" description="BED-type" evidence="10">
    <location>
        <begin position="3"/>
        <end position="53"/>
    </location>
</feature>
<proteinExistence type="predicted"/>
<dbReference type="SUPFAM" id="SSF53098">
    <property type="entry name" value="Ribonuclease H-like"/>
    <property type="match status" value="1"/>
</dbReference>
<keyword evidence="12" id="KW-1185">Reference proteome</keyword>
<dbReference type="SUPFAM" id="SSF57667">
    <property type="entry name" value="beta-beta-alpha zinc fingers"/>
    <property type="match status" value="1"/>
</dbReference>
<evidence type="ECO:0000256" key="8">
    <source>
        <dbReference type="PROSITE-ProRule" id="PRU00027"/>
    </source>
</evidence>
<dbReference type="EMBL" id="WIXP02000007">
    <property type="protein sequence ID" value="KAF6208154.1"/>
    <property type="molecule type" value="Genomic_DNA"/>
</dbReference>
<dbReference type="PANTHER" id="PTHR46481:SF10">
    <property type="entry name" value="ZINC FINGER BED DOMAIN-CONTAINING PROTEIN 39"/>
    <property type="match status" value="1"/>
</dbReference>
<evidence type="ECO:0000256" key="3">
    <source>
        <dbReference type="ARBA" id="ARBA00022771"/>
    </source>
</evidence>
<evidence type="ECO:0000256" key="6">
    <source>
        <dbReference type="ARBA" id="ARBA00023163"/>
    </source>
</evidence>
<evidence type="ECO:0000256" key="2">
    <source>
        <dbReference type="ARBA" id="ARBA00022723"/>
    </source>
</evidence>
<feature type="compositionally biased region" description="Polar residues" evidence="9">
    <location>
        <begin position="55"/>
        <end position="66"/>
    </location>
</feature>
<evidence type="ECO:0000256" key="1">
    <source>
        <dbReference type="ARBA" id="ARBA00004123"/>
    </source>
</evidence>
<dbReference type="PROSITE" id="PS50808">
    <property type="entry name" value="ZF_BED"/>
    <property type="match status" value="1"/>
</dbReference>
<protein>
    <recommendedName>
        <fullName evidence="10">BED-type domain-containing protein</fullName>
    </recommendedName>
</protein>
<reference evidence="11" key="1">
    <citation type="journal article" date="2021" name="Mol. Ecol. Resour.">
        <title>Apolygus lucorum genome provides insights into omnivorousness and mesophyll feeding.</title>
        <authorList>
            <person name="Liu Y."/>
            <person name="Liu H."/>
            <person name="Wang H."/>
            <person name="Huang T."/>
            <person name="Liu B."/>
            <person name="Yang B."/>
            <person name="Yin L."/>
            <person name="Li B."/>
            <person name="Zhang Y."/>
            <person name="Zhang S."/>
            <person name="Jiang F."/>
            <person name="Zhang X."/>
            <person name="Ren Y."/>
            <person name="Wang B."/>
            <person name="Wang S."/>
            <person name="Lu Y."/>
            <person name="Wu K."/>
            <person name="Fan W."/>
            <person name="Wang G."/>
        </authorList>
    </citation>
    <scope>NUCLEOTIDE SEQUENCE</scope>
    <source>
        <strain evidence="11">12Hb</strain>
    </source>
</reference>
<dbReference type="Gene3D" id="1.10.10.1070">
    <property type="entry name" value="Zinc finger, BED domain-containing"/>
    <property type="match status" value="1"/>
</dbReference>
<dbReference type="InterPro" id="IPR036236">
    <property type="entry name" value="Znf_C2H2_sf"/>
</dbReference>
<dbReference type="OrthoDB" id="6614444at2759"/>
<name>A0A8S9XHY7_APOLU</name>
<evidence type="ECO:0000256" key="7">
    <source>
        <dbReference type="ARBA" id="ARBA00023242"/>
    </source>
</evidence>
<keyword evidence="2" id="KW-0479">Metal-binding</keyword>
<dbReference type="SMART" id="SM00614">
    <property type="entry name" value="ZnF_BED"/>
    <property type="match status" value="1"/>
</dbReference>
<dbReference type="GO" id="GO:0008270">
    <property type="term" value="F:zinc ion binding"/>
    <property type="evidence" value="ECO:0007669"/>
    <property type="project" value="UniProtKB-KW"/>
</dbReference>
<dbReference type="Pfam" id="PF02892">
    <property type="entry name" value="zf-BED"/>
    <property type="match status" value="1"/>
</dbReference>
<dbReference type="InterPro" id="IPR012337">
    <property type="entry name" value="RNaseH-like_sf"/>
</dbReference>
<comment type="caution">
    <text evidence="11">The sequence shown here is derived from an EMBL/GenBank/DDBJ whole genome shotgun (WGS) entry which is preliminary data.</text>
</comment>
<dbReference type="PANTHER" id="PTHR46481">
    <property type="entry name" value="ZINC FINGER BED DOMAIN-CONTAINING PROTEIN 4"/>
    <property type="match status" value="1"/>
</dbReference>
<sequence length="286" mass="32112">MKRSSSKIWVHFKKKGDCSAECRHCFKSVKSSGNTTNLILHIKRNHPSLLEKQKTPNSVPSTSKMCTKNPVDPPPLKRKNNPEEERFIISSQASGSTSTEHSQASVPDADLTVPVPIADAFLKVRAMKSGGDAAAKITQSIIYMICKDCEPFRIVERKGFRRILKTLAPQYSIPDRTTLKRYVEEKYKALSHLIKLKLEGKTVTLTTDIWTDLQVRSYLSLTVHYFDESSNKMVSNDLAAVHLEENHTGELISKELLELCHQWNINKDDVLVVVSDNASSSVTSIT</sequence>
<dbReference type="InterPro" id="IPR052035">
    <property type="entry name" value="ZnF_BED_domain_contain"/>
</dbReference>
<keyword evidence="6" id="KW-0804">Transcription</keyword>
<dbReference type="GO" id="GO:0005634">
    <property type="term" value="C:nucleus"/>
    <property type="evidence" value="ECO:0007669"/>
    <property type="project" value="UniProtKB-SubCell"/>
</dbReference>
<dbReference type="GO" id="GO:0009791">
    <property type="term" value="P:post-embryonic development"/>
    <property type="evidence" value="ECO:0007669"/>
    <property type="project" value="UniProtKB-ARBA"/>
</dbReference>
<keyword evidence="5" id="KW-0805">Transcription regulation</keyword>
<keyword evidence="7" id="KW-0539">Nucleus</keyword>
<dbReference type="InterPro" id="IPR003656">
    <property type="entry name" value="Znf_BED"/>
</dbReference>